<reference evidence="4" key="1">
    <citation type="submission" date="2020-08" db="EMBL/GenBank/DDBJ databases">
        <title>Sequencing the genomes of 1000 actinobacteria strains.</title>
        <authorList>
            <person name="Klenk H.-P."/>
        </authorList>
    </citation>
    <scope>NUCLEOTIDE SEQUENCE [LARGE SCALE GENOMIC DNA]</scope>
    <source>
        <strain evidence="4">DSM 27064</strain>
    </source>
</reference>
<evidence type="ECO:0000259" key="3">
    <source>
        <dbReference type="Pfam" id="PF02517"/>
    </source>
</evidence>
<dbReference type="InterPro" id="IPR052710">
    <property type="entry name" value="CAAX_protease"/>
</dbReference>
<organism evidence="4 5">
    <name type="scientific">Canibacter oris</name>
    <dbReference type="NCBI Taxonomy" id="1365628"/>
    <lineage>
        <taxon>Bacteria</taxon>
        <taxon>Bacillati</taxon>
        <taxon>Actinomycetota</taxon>
        <taxon>Actinomycetes</taxon>
        <taxon>Micrococcales</taxon>
        <taxon>Microbacteriaceae</taxon>
        <taxon>Canibacter</taxon>
    </lineage>
</organism>
<dbReference type="Proteomes" id="UP000571183">
    <property type="component" value="Unassembled WGS sequence"/>
</dbReference>
<name>A0A840DM37_9MICO</name>
<feature type="transmembrane region" description="Helical" evidence="2">
    <location>
        <begin position="178"/>
        <end position="201"/>
    </location>
</feature>
<protein>
    <submittedName>
        <fullName evidence="4">Membrane protease YdiL (CAAX protease family)</fullName>
    </submittedName>
</protein>
<dbReference type="PANTHER" id="PTHR36435">
    <property type="entry name" value="SLR1288 PROTEIN"/>
    <property type="match status" value="1"/>
</dbReference>
<keyword evidence="4" id="KW-0378">Hydrolase</keyword>
<dbReference type="GO" id="GO:0080120">
    <property type="term" value="P:CAAX-box protein maturation"/>
    <property type="evidence" value="ECO:0007669"/>
    <property type="project" value="UniProtKB-ARBA"/>
</dbReference>
<feature type="transmembrane region" description="Helical" evidence="2">
    <location>
        <begin position="342"/>
        <end position="363"/>
    </location>
</feature>
<feature type="compositionally biased region" description="Low complexity" evidence="1">
    <location>
        <begin position="35"/>
        <end position="52"/>
    </location>
</feature>
<feature type="transmembrane region" description="Helical" evidence="2">
    <location>
        <begin position="369"/>
        <end position="392"/>
    </location>
</feature>
<evidence type="ECO:0000313" key="5">
    <source>
        <dbReference type="Proteomes" id="UP000571183"/>
    </source>
</evidence>
<keyword evidence="2" id="KW-0472">Membrane</keyword>
<sequence length="427" mass="46653">MTEQNLNPQPQPAAQPQPQYAPHPASPPSQPQYAPPSASQPAQSPQFAVPQSVAGQQATAPHPYQVAAAPALAPMVQQGAAYPWAVGPEVWVPEQTEPLEYHRLLRGMKRYEWWKPLVMSITGAAVYLFGTLILFMAGALIFLVIAGPEVLDDPLFQELSANPEAANQILNDAATHPAIIAIMLLSVITMMPAAWLAMRIFGKGIFSRVWSVAARIRWELILWFTLAALLIYAVVQGVGLLLGTGGEMIYQEPQQSTGMLLLTLLVIVLLVPLQATAEEVVFRGVLLQTFGSWLRSPVLAVIVTSMLFGAAHVQYNIWGMLVTGMMGLCMAILTIRTGGLEAAMALHTVNNVVVFTINTFGFVSDPDQIGPFSLLSELVILLLFTAAVELIWRRGKARGKAWYRHRIDWIEVRRPLATVQGMPLPTA</sequence>
<gene>
    <name evidence="4" type="ORF">F5897_000345</name>
</gene>
<dbReference type="RefSeq" id="WP_183304258.1">
    <property type="nucleotide sequence ID" value="NZ_JACIFD010000003.1"/>
</dbReference>
<feature type="transmembrane region" description="Helical" evidence="2">
    <location>
        <begin position="293"/>
        <end position="311"/>
    </location>
</feature>
<keyword evidence="4" id="KW-0645">Protease</keyword>
<proteinExistence type="predicted"/>
<dbReference type="AlphaFoldDB" id="A0A840DM37"/>
<feature type="transmembrane region" description="Helical" evidence="2">
    <location>
        <begin position="117"/>
        <end position="146"/>
    </location>
</feature>
<accession>A0A840DM37</accession>
<keyword evidence="2" id="KW-1133">Transmembrane helix</keyword>
<evidence type="ECO:0000256" key="1">
    <source>
        <dbReference type="SAM" id="MobiDB-lite"/>
    </source>
</evidence>
<dbReference type="Pfam" id="PF02517">
    <property type="entry name" value="Rce1-like"/>
    <property type="match status" value="1"/>
</dbReference>
<evidence type="ECO:0000256" key="2">
    <source>
        <dbReference type="SAM" id="Phobius"/>
    </source>
</evidence>
<comment type="caution">
    <text evidence="4">The sequence shown here is derived from an EMBL/GenBank/DDBJ whole genome shotgun (WGS) entry which is preliminary data.</text>
</comment>
<feature type="compositionally biased region" description="Pro residues" evidence="1">
    <location>
        <begin position="9"/>
        <end position="34"/>
    </location>
</feature>
<feature type="domain" description="CAAX prenyl protease 2/Lysostaphin resistance protein A-like" evidence="3">
    <location>
        <begin position="263"/>
        <end position="353"/>
    </location>
</feature>
<evidence type="ECO:0000313" key="4">
    <source>
        <dbReference type="EMBL" id="MBB4071057.1"/>
    </source>
</evidence>
<feature type="transmembrane region" description="Helical" evidence="2">
    <location>
        <begin position="255"/>
        <end position="273"/>
    </location>
</feature>
<dbReference type="PANTHER" id="PTHR36435:SF1">
    <property type="entry name" value="CAAX AMINO TERMINAL PROTEASE FAMILY PROTEIN"/>
    <property type="match status" value="1"/>
</dbReference>
<feature type="transmembrane region" description="Helical" evidence="2">
    <location>
        <begin position="317"/>
        <end position="335"/>
    </location>
</feature>
<dbReference type="GO" id="GO:0004175">
    <property type="term" value="F:endopeptidase activity"/>
    <property type="evidence" value="ECO:0007669"/>
    <property type="project" value="UniProtKB-ARBA"/>
</dbReference>
<dbReference type="EMBL" id="JACIFD010000003">
    <property type="protein sequence ID" value="MBB4071057.1"/>
    <property type="molecule type" value="Genomic_DNA"/>
</dbReference>
<feature type="transmembrane region" description="Helical" evidence="2">
    <location>
        <begin position="221"/>
        <end position="243"/>
    </location>
</feature>
<feature type="region of interest" description="Disordered" evidence="1">
    <location>
        <begin position="1"/>
        <end position="54"/>
    </location>
</feature>
<keyword evidence="5" id="KW-1185">Reference proteome</keyword>
<dbReference type="GO" id="GO:0006508">
    <property type="term" value="P:proteolysis"/>
    <property type="evidence" value="ECO:0007669"/>
    <property type="project" value="UniProtKB-KW"/>
</dbReference>
<dbReference type="InterPro" id="IPR003675">
    <property type="entry name" value="Rce1/LyrA-like_dom"/>
</dbReference>
<keyword evidence="2" id="KW-0812">Transmembrane</keyword>